<keyword evidence="1" id="KW-0805">Transcription regulation</keyword>
<comment type="caution">
    <text evidence="4">The sequence shown here is derived from an EMBL/GenBank/DDBJ whole genome shotgun (WGS) entry which is preliminary data.</text>
</comment>
<keyword evidence="2" id="KW-0804">Transcription</keyword>
<reference evidence="4 5" key="1">
    <citation type="submission" date="2017-05" db="EMBL/GenBank/DDBJ databases">
        <title>Vagococcus spp. assemblies.</title>
        <authorList>
            <person name="Gulvik C.A."/>
        </authorList>
    </citation>
    <scope>NUCLEOTIDE SEQUENCE [LARGE SCALE GENOMIC DNA]</scope>
    <source>
        <strain evidence="4 5">NCFB 2777</strain>
    </source>
</reference>
<organism evidence="4 5">
    <name type="scientific">Vagococcus salmoninarum</name>
    <dbReference type="NCBI Taxonomy" id="2739"/>
    <lineage>
        <taxon>Bacteria</taxon>
        <taxon>Bacillati</taxon>
        <taxon>Bacillota</taxon>
        <taxon>Bacilli</taxon>
        <taxon>Lactobacillales</taxon>
        <taxon>Enterococcaceae</taxon>
        <taxon>Vagococcus</taxon>
    </lineage>
</organism>
<accession>A0A429ZGB6</accession>
<protein>
    <recommendedName>
        <fullName evidence="3">Mga helix-turn-helix domain-containing protein</fullName>
    </recommendedName>
</protein>
<name>A0A429ZGB6_9ENTE</name>
<dbReference type="PANTHER" id="PTHR30185">
    <property type="entry name" value="CRYPTIC BETA-GLUCOSIDE BGL OPERON ANTITERMINATOR"/>
    <property type="match status" value="1"/>
</dbReference>
<dbReference type="EMBL" id="NGJU01000021">
    <property type="protein sequence ID" value="RST92763.1"/>
    <property type="molecule type" value="Genomic_DNA"/>
</dbReference>
<evidence type="ECO:0000259" key="3">
    <source>
        <dbReference type="Pfam" id="PF05043"/>
    </source>
</evidence>
<proteinExistence type="predicted"/>
<gene>
    <name evidence="4" type="ORF">CBF35_12640</name>
</gene>
<dbReference type="PANTHER" id="PTHR30185:SF18">
    <property type="entry name" value="TRANSCRIPTIONAL REGULATOR MTLR"/>
    <property type="match status" value="1"/>
</dbReference>
<dbReference type="AlphaFoldDB" id="A0A429ZGB6"/>
<dbReference type="OrthoDB" id="2191269at2"/>
<evidence type="ECO:0000313" key="5">
    <source>
        <dbReference type="Proteomes" id="UP000287239"/>
    </source>
</evidence>
<dbReference type="Gene3D" id="1.10.10.10">
    <property type="entry name" value="Winged helix-like DNA-binding domain superfamily/Winged helix DNA-binding domain"/>
    <property type="match status" value="1"/>
</dbReference>
<dbReference type="InterPro" id="IPR050661">
    <property type="entry name" value="BglG_antiterminators"/>
</dbReference>
<dbReference type="InterPro" id="IPR036388">
    <property type="entry name" value="WH-like_DNA-bd_sf"/>
</dbReference>
<evidence type="ECO:0000313" key="4">
    <source>
        <dbReference type="EMBL" id="RST92763.1"/>
    </source>
</evidence>
<feature type="domain" description="Mga helix-turn-helix" evidence="3">
    <location>
        <begin position="78"/>
        <end position="160"/>
    </location>
</feature>
<dbReference type="InterPro" id="IPR007737">
    <property type="entry name" value="Mga_HTH"/>
</dbReference>
<evidence type="ECO:0000256" key="2">
    <source>
        <dbReference type="ARBA" id="ARBA00023163"/>
    </source>
</evidence>
<evidence type="ECO:0000256" key="1">
    <source>
        <dbReference type="ARBA" id="ARBA00023015"/>
    </source>
</evidence>
<keyword evidence="5" id="KW-1185">Reference proteome</keyword>
<dbReference type="Proteomes" id="UP000287239">
    <property type="component" value="Unassembled WGS sequence"/>
</dbReference>
<dbReference type="Pfam" id="PF05043">
    <property type="entry name" value="Mga"/>
    <property type="match status" value="1"/>
</dbReference>
<sequence length="479" mass="56762">MKGANMRRILNSNLSRQLKVFEYLSDYHQQTIHDLRSAMEVDEKTIKTDVQVINSLIAPVQIEVKGIHYQIKVAEKYDVNYVYAKFLEASLEFNVLEKILLTETFSYNELAEELFISVSTLRRLLTRLKQILYSYDMVILTNPLRVRGNEGKILNFIFNYLKERYLITSNFLNDFESELIDEMLASGLAKLNKDWTFTQSESLKWLIKTHLIRMSHGNHRDYQFQEDKEITNRLLENLNSYQGRFKRIFGRPFTLEMVGELVQESYVLSPEQFVKMEQNNNQIAKKIAVIKEILGLIEVEFEVASENKGRLVLQLYNMMTLDYSKGFILYDMTKEFNQGLKNKKPDFYRRLKAYYEKNKTIFDDHSFSQFVFLIVTEWEELFEKLNQKKRRMKIGLFFSTTENHIQFIEEKFKKALNNHYFLISLNNVSLQMLDKTEVDLIVTNISDLSTKKQSICVSDYPKEGDYQKVTAAYRQWSKQ</sequence>